<feature type="transmembrane region" description="Helical" evidence="5">
    <location>
        <begin position="356"/>
        <end position="381"/>
    </location>
</feature>
<dbReference type="InterPro" id="IPR002293">
    <property type="entry name" value="AA/rel_permease1"/>
</dbReference>
<dbReference type="Pfam" id="PF13520">
    <property type="entry name" value="AA_permease_2"/>
    <property type="match status" value="1"/>
</dbReference>
<dbReference type="RefSeq" id="WP_015799302.1">
    <property type="nucleotide sequence ID" value="NC_013124.1"/>
</dbReference>
<keyword evidence="6" id="KW-0067">ATP-binding</keyword>
<keyword evidence="6" id="KW-0347">Helicase</keyword>
<dbReference type="InterPro" id="IPR053153">
    <property type="entry name" value="APC_K+_Transporter"/>
</dbReference>
<dbReference type="GO" id="GO:0022857">
    <property type="term" value="F:transmembrane transporter activity"/>
    <property type="evidence" value="ECO:0007669"/>
    <property type="project" value="InterPro"/>
</dbReference>
<dbReference type="KEGG" id="afo:Afer_1922"/>
<accession>C7M1S9</accession>
<dbReference type="InterPro" id="IPR012340">
    <property type="entry name" value="NA-bd_OB-fold"/>
</dbReference>
<dbReference type="Gene3D" id="1.20.1740.10">
    <property type="entry name" value="Amino acid/polyamine transporter I"/>
    <property type="match status" value="1"/>
</dbReference>
<dbReference type="Gene3D" id="2.40.50.140">
    <property type="entry name" value="Nucleic acid-binding proteins"/>
    <property type="match status" value="1"/>
</dbReference>
<feature type="transmembrane region" description="Helical" evidence="5">
    <location>
        <begin position="480"/>
        <end position="498"/>
    </location>
</feature>
<dbReference type="EMBL" id="CP001631">
    <property type="protein sequence ID" value="ACU54826.1"/>
    <property type="molecule type" value="Genomic_DNA"/>
</dbReference>
<dbReference type="GO" id="GO:0016020">
    <property type="term" value="C:membrane"/>
    <property type="evidence" value="ECO:0007669"/>
    <property type="project" value="UniProtKB-SubCell"/>
</dbReference>
<feature type="transmembrane region" description="Helical" evidence="5">
    <location>
        <begin position="393"/>
        <end position="412"/>
    </location>
</feature>
<feature type="transmembrane region" description="Helical" evidence="5">
    <location>
        <begin position="203"/>
        <end position="227"/>
    </location>
</feature>
<dbReference type="PANTHER" id="PTHR47704">
    <property type="entry name" value="POTASSIUM TRANSPORTER KIMA"/>
    <property type="match status" value="1"/>
</dbReference>
<feature type="transmembrane region" description="Helical" evidence="5">
    <location>
        <begin position="169"/>
        <end position="191"/>
    </location>
</feature>
<evidence type="ECO:0000313" key="7">
    <source>
        <dbReference type="Proteomes" id="UP000000771"/>
    </source>
</evidence>
<comment type="subcellular location">
    <subcellularLocation>
        <location evidence="1">Membrane</location>
        <topology evidence="1">Multi-pass membrane protein</topology>
    </subcellularLocation>
</comment>
<evidence type="ECO:0000256" key="1">
    <source>
        <dbReference type="ARBA" id="ARBA00004141"/>
    </source>
</evidence>
<evidence type="ECO:0000256" key="3">
    <source>
        <dbReference type="ARBA" id="ARBA00022989"/>
    </source>
</evidence>
<dbReference type="HOGENOM" id="CLU_017999_1_1_11"/>
<feature type="transmembrane region" description="Helical" evidence="5">
    <location>
        <begin position="424"/>
        <end position="444"/>
    </location>
</feature>
<proteinExistence type="predicted"/>
<evidence type="ECO:0000256" key="4">
    <source>
        <dbReference type="ARBA" id="ARBA00023136"/>
    </source>
</evidence>
<organism evidence="6 7">
    <name type="scientific">Acidimicrobium ferrooxidans (strain DSM 10331 / JCM 15462 / NBRC 103882 / ICP)</name>
    <dbReference type="NCBI Taxonomy" id="525909"/>
    <lineage>
        <taxon>Bacteria</taxon>
        <taxon>Bacillati</taxon>
        <taxon>Actinomycetota</taxon>
        <taxon>Acidimicrobiia</taxon>
        <taxon>Acidimicrobiales</taxon>
        <taxon>Acidimicrobiaceae</taxon>
        <taxon>Acidimicrobium</taxon>
    </lineage>
</organism>
<sequence>MSEEPSERFARSFTPSQPTPLAALESYEVPEKLSYRLKNWLLGRPLINEELSSERLGKPTALAILSSDVMSSSAYATEASLGVLVPAVGIAAYHLIVPVSLLVIVVLIFVAASYLEVIRAFPKAGGAYIVARETFGLWLAQIAAASLFIDYTLTVAVSVAAGVDAIASAIPALVPFITPIGVVFVIGMAFGNLRGLREAGRTFALPTFLFIGSMLLMIAVGTVRALVGHIHHYAIIAPGAFPAGKPGGGLLVGASVFIVLKSFASGGTALTGTEAISNGVSVFRDPQVHNARVTLIWMSVILGTLFLGVSGLAATTHAVPYLSGAPTVLSQVAQAAFGQSSVGHVLTVILDISTTAILTLAANTSFTGFPLLASFAATDGLLPRRFRERGHRLVYSTAIVIVAAIAIVLLVATNSNINSLISLYAIGVFTGFTIAGSGMVRYHLIHKEDHWRRRAIVNGSSAILSAIVDIVFIVTKFTSGAWLVVVVVPLLVFMFTRFRRRFEREAAALEEGVAAACEAPAARTHVVLLFVDRVDLATARAVQYAKLLLPDALRAVHLVVDAQEATTLRAEWEQAGLANLELELVECPDRRLRRGAAEVVLDAVASGSDVEVSAIIPHRVYGRILGPLLHDQSAVQISQVVGELPHATAILVPYRVRTRSARTTVTAKARRTTLGTKAPELTDGTTPVSACTPRRQATVVGRIAAVRTRTLDGMPMSVARLEDATGGILLVFPGRRQVPGIAAGATIRAAGTVGEFQGRLAMMNPSYEFLEPAHQES</sequence>
<evidence type="ECO:0000313" key="6">
    <source>
        <dbReference type="EMBL" id="ACU54826.1"/>
    </source>
</evidence>
<dbReference type="PANTHER" id="PTHR47704:SF1">
    <property type="entry name" value="POTASSIUM TRANSPORTER KIMA"/>
    <property type="match status" value="1"/>
</dbReference>
<evidence type="ECO:0000256" key="5">
    <source>
        <dbReference type="SAM" id="Phobius"/>
    </source>
</evidence>
<dbReference type="GO" id="GO:0004386">
    <property type="term" value="F:helicase activity"/>
    <property type="evidence" value="ECO:0007669"/>
    <property type="project" value="UniProtKB-KW"/>
</dbReference>
<feature type="transmembrane region" description="Helical" evidence="5">
    <location>
        <begin position="135"/>
        <end position="163"/>
    </location>
</feature>
<dbReference type="OrthoDB" id="9759676at2"/>
<keyword evidence="2 5" id="KW-0812">Transmembrane</keyword>
<keyword evidence="6" id="KW-0378">Hydrolase</keyword>
<keyword evidence="6" id="KW-0547">Nucleotide-binding</keyword>
<dbReference type="eggNOG" id="COG0531">
    <property type="taxonomic scope" value="Bacteria"/>
</dbReference>
<dbReference type="AlphaFoldDB" id="C7M1S9"/>
<name>C7M1S9_ACIFD</name>
<keyword evidence="3 5" id="KW-1133">Transmembrane helix</keyword>
<dbReference type="Proteomes" id="UP000000771">
    <property type="component" value="Chromosome"/>
</dbReference>
<feature type="transmembrane region" description="Helical" evidence="5">
    <location>
        <begin position="293"/>
        <end position="314"/>
    </location>
</feature>
<keyword evidence="4 5" id="KW-0472">Membrane</keyword>
<feature type="transmembrane region" description="Helical" evidence="5">
    <location>
        <begin position="247"/>
        <end position="272"/>
    </location>
</feature>
<feature type="transmembrane region" description="Helical" evidence="5">
    <location>
        <begin position="90"/>
        <end position="115"/>
    </location>
</feature>
<keyword evidence="7" id="KW-1185">Reference proteome</keyword>
<protein>
    <submittedName>
        <fullName evidence="6">Nucleic acid binding OB-fold tRNA/helicase-type</fullName>
    </submittedName>
</protein>
<dbReference type="CDD" id="cd04488">
    <property type="entry name" value="RecG_wedge_OBF"/>
    <property type="match status" value="1"/>
</dbReference>
<evidence type="ECO:0000256" key="2">
    <source>
        <dbReference type="ARBA" id="ARBA00022692"/>
    </source>
</evidence>
<gene>
    <name evidence="6" type="ordered locus">Afer_1922</name>
</gene>
<dbReference type="STRING" id="525909.Afer_1922"/>
<reference evidence="6 7" key="1">
    <citation type="journal article" date="2009" name="Stand. Genomic Sci.">
        <title>Complete genome sequence of Acidimicrobium ferrooxidans type strain (ICP).</title>
        <authorList>
            <person name="Clum A."/>
            <person name="Nolan M."/>
            <person name="Lang E."/>
            <person name="Glavina Del Rio T."/>
            <person name="Tice H."/>
            <person name="Copeland A."/>
            <person name="Cheng J.F."/>
            <person name="Lucas S."/>
            <person name="Chen F."/>
            <person name="Bruce D."/>
            <person name="Goodwin L."/>
            <person name="Pitluck S."/>
            <person name="Ivanova N."/>
            <person name="Mavrommatis K."/>
            <person name="Mikhailova N."/>
            <person name="Pati A."/>
            <person name="Chen A."/>
            <person name="Palaniappan K."/>
            <person name="Goker M."/>
            <person name="Spring S."/>
            <person name="Land M."/>
            <person name="Hauser L."/>
            <person name="Chang Y.J."/>
            <person name="Jeffries C.C."/>
            <person name="Chain P."/>
            <person name="Bristow J."/>
            <person name="Eisen J.A."/>
            <person name="Markowitz V."/>
            <person name="Hugenholtz P."/>
            <person name="Kyrpides N.C."/>
            <person name="Klenk H.P."/>
            <person name="Lapidus A."/>
        </authorList>
    </citation>
    <scope>NUCLEOTIDE SEQUENCE [LARGE SCALE GENOMIC DNA]</scope>
    <source>
        <strain evidence="7">DSM 10331 / JCM 15462 / NBRC 103882 / ICP</strain>
    </source>
</reference>